<dbReference type="EMBL" id="JH793320">
    <property type="protein sequence ID" value="ELQ40660.1"/>
    <property type="molecule type" value="Genomic_DNA"/>
</dbReference>
<sequence>MPGSEAFYISESVCGRQSVRPGDRGGAKTHGASAGRWWLVPKSRTSLFYNSADVTSIRTGPCGVNTGHGRLLGAQQYQPRRAMKTQKSSRIERRPPWSPTSPHSTEPGSGHSCYDQKRREQDIVQAPISP</sequence>
<accession>A0AA97P2A7</accession>
<dbReference type="Proteomes" id="UP000011086">
    <property type="component" value="Unassembled WGS sequence"/>
</dbReference>
<dbReference type="AlphaFoldDB" id="A0AA97P2A7"/>
<gene>
    <name evidence="2" type="ORF">OOU_Y34scaffold00405g6</name>
</gene>
<protein>
    <submittedName>
        <fullName evidence="2">Uncharacterized protein</fullName>
    </submittedName>
</protein>
<feature type="region of interest" description="Disordered" evidence="1">
    <location>
        <begin position="62"/>
        <end position="130"/>
    </location>
</feature>
<proteinExistence type="predicted"/>
<name>A0AA97P2A7_PYRO3</name>
<evidence type="ECO:0000313" key="2">
    <source>
        <dbReference type="EMBL" id="ELQ40660.1"/>
    </source>
</evidence>
<organism evidence="2">
    <name type="scientific">Pyricularia oryzae (strain Y34)</name>
    <name type="common">Rice blast fungus</name>
    <name type="synonym">Magnaporthe oryzae</name>
    <dbReference type="NCBI Taxonomy" id="1143189"/>
    <lineage>
        <taxon>Eukaryota</taxon>
        <taxon>Fungi</taxon>
        <taxon>Dikarya</taxon>
        <taxon>Ascomycota</taxon>
        <taxon>Pezizomycotina</taxon>
        <taxon>Sordariomycetes</taxon>
        <taxon>Sordariomycetidae</taxon>
        <taxon>Magnaporthales</taxon>
        <taxon>Pyriculariaceae</taxon>
        <taxon>Pyricularia</taxon>
    </lineage>
</organism>
<reference evidence="2" key="1">
    <citation type="journal article" date="2012" name="PLoS Genet.">
        <title>Comparative analysis of the genomes of two field isolates of the rice blast fungus Magnaporthe oryzae.</title>
        <authorList>
            <person name="Xue M."/>
            <person name="Yang J."/>
            <person name="Li Z."/>
            <person name="Hu S."/>
            <person name="Yao N."/>
            <person name="Dean R.A."/>
            <person name="Zhao W."/>
            <person name="Shen M."/>
            <person name="Zhang H."/>
            <person name="Li C."/>
            <person name="Liu L."/>
            <person name="Cao L."/>
            <person name="Xu X."/>
            <person name="Xing Y."/>
            <person name="Hsiang T."/>
            <person name="Zhang Z."/>
            <person name="Xu J.R."/>
            <person name="Peng Y.L."/>
        </authorList>
    </citation>
    <scope>NUCLEOTIDE SEQUENCE</scope>
    <source>
        <strain evidence="2">Y34</strain>
    </source>
</reference>
<evidence type="ECO:0000256" key="1">
    <source>
        <dbReference type="SAM" id="MobiDB-lite"/>
    </source>
</evidence>